<evidence type="ECO:0000313" key="2">
    <source>
        <dbReference type="Proteomes" id="UP000619838"/>
    </source>
</evidence>
<proteinExistence type="predicted"/>
<dbReference type="InterPro" id="IPR019587">
    <property type="entry name" value="Polyketide_cyclase/dehydratase"/>
</dbReference>
<gene>
    <name evidence="1" type="ORF">INT08_05150</name>
</gene>
<dbReference type="Pfam" id="PF10604">
    <property type="entry name" value="Polyketide_cyc2"/>
    <property type="match status" value="1"/>
</dbReference>
<organism evidence="1 2">
    <name type="scientific">Prosthecochloris ethylica</name>
    <dbReference type="NCBI Taxonomy" id="2743976"/>
    <lineage>
        <taxon>Bacteria</taxon>
        <taxon>Pseudomonadati</taxon>
        <taxon>Chlorobiota</taxon>
        <taxon>Chlorobiia</taxon>
        <taxon>Chlorobiales</taxon>
        <taxon>Chlorobiaceae</taxon>
        <taxon>Prosthecochloris</taxon>
    </lineage>
</organism>
<keyword evidence="2" id="KW-1185">Reference proteome</keyword>
<dbReference type="CDD" id="cd08865">
    <property type="entry name" value="SRPBCC_10"/>
    <property type="match status" value="1"/>
</dbReference>
<evidence type="ECO:0000313" key="1">
    <source>
        <dbReference type="EMBL" id="MBF0636566.1"/>
    </source>
</evidence>
<reference evidence="1 2" key="1">
    <citation type="journal article" date="2020" name="Microorganisms">
        <title>Simultaneous Genome Sequencing of Prosthecochloris ethylica and Desulfuromonas acetoxidans within a Syntrophic Mixture Reveals Unique Pili and Protein Interactions.</title>
        <authorList>
            <person name="Kyndt J.A."/>
            <person name="Van Beeumen J.J."/>
            <person name="Meyer T.E."/>
        </authorList>
    </citation>
    <scope>NUCLEOTIDE SEQUENCE [LARGE SCALE GENOMIC DNA]</scope>
    <source>
        <strain evidence="1 2">N3</strain>
    </source>
</reference>
<dbReference type="SUPFAM" id="SSF55961">
    <property type="entry name" value="Bet v1-like"/>
    <property type="match status" value="1"/>
</dbReference>
<accession>A0ABR9XRZ1</accession>
<dbReference type="RefSeq" id="WP_114608486.1">
    <property type="nucleotide sequence ID" value="NZ_JABVZQ010000003.1"/>
</dbReference>
<comment type="caution">
    <text evidence="1">The sequence shown here is derived from an EMBL/GenBank/DDBJ whole genome shotgun (WGS) entry which is preliminary data.</text>
</comment>
<dbReference type="Proteomes" id="UP000619838">
    <property type="component" value="Unassembled WGS sequence"/>
</dbReference>
<protein>
    <submittedName>
        <fullName evidence="1">SRPBCC family protein</fullName>
    </submittedName>
</protein>
<sequence>MQITSSVIIERPLADVESYLTDISNDRVWQEDVIESAVTTSGPIGKGTAGYEVRSVMGFPVRTEWKITSYRPGTSCTFASTDSVIPYEGTIEFADEDGATRVTYRFTMSPEGIAALFDPLIGWGFEPRFRRNLEHLKELLERS</sequence>
<dbReference type="InterPro" id="IPR023393">
    <property type="entry name" value="START-like_dom_sf"/>
</dbReference>
<dbReference type="EMBL" id="JADGII010000006">
    <property type="protein sequence ID" value="MBF0636566.1"/>
    <property type="molecule type" value="Genomic_DNA"/>
</dbReference>
<dbReference type="Gene3D" id="3.30.530.20">
    <property type="match status" value="1"/>
</dbReference>
<name>A0ABR9XRZ1_9CHLB</name>